<proteinExistence type="predicted"/>
<gene>
    <name evidence="1" type="ORF">MTY_0561</name>
</gene>
<dbReference type="Proteomes" id="UP000063718">
    <property type="component" value="Unassembled WGS sequence"/>
</dbReference>
<keyword evidence="1" id="KW-0645">Protease</keyword>
<keyword evidence="1" id="KW-0378">Hydrolase</keyword>
<accession>A0A0S6U9W1</accession>
<evidence type="ECO:0000313" key="1">
    <source>
        <dbReference type="EMBL" id="GAF25231.1"/>
    </source>
</evidence>
<dbReference type="GO" id="GO:0008233">
    <property type="term" value="F:peptidase activity"/>
    <property type="evidence" value="ECO:0007669"/>
    <property type="project" value="UniProtKB-KW"/>
</dbReference>
<dbReference type="EMBL" id="DF238840">
    <property type="protein sequence ID" value="GAF25231.1"/>
    <property type="molecule type" value="Genomic_DNA"/>
</dbReference>
<sequence>MLITVTPSFKKFFNIRRQWLAVVYFTGQAVDHLGELLFDLGAQVFGQVVDHTGHIYLAIGKKGIQVKTGLGHQGLQNLRVVGCNTQFFKYLAGRNSVHGRFHQALAQGLQINAHRLHPID</sequence>
<dbReference type="AlphaFoldDB" id="A0A0S6U9W1"/>
<reference evidence="1" key="1">
    <citation type="journal article" date="2014" name="Gene">
        <title>Genome-guided analysis of transformation efficiency and carbon dioxide assimilation by Moorella thermoacetica Y72.</title>
        <authorList>
            <person name="Tsukahara K."/>
            <person name="Kita A."/>
            <person name="Nakashimada Y."/>
            <person name="Hoshino T."/>
            <person name="Murakami K."/>
        </authorList>
    </citation>
    <scope>NUCLEOTIDE SEQUENCE [LARGE SCALE GENOMIC DNA]</scope>
    <source>
        <strain evidence="1">Y72</strain>
    </source>
</reference>
<protein>
    <submittedName>
        <fullName evidence="1">Protease subunit of ATp-dependent Clp proteases</fullName>
    </submittedName>
</protein>
<dbReference type="GO" id="GO:0006508">
    <property type="term" value="P:proteolysis"/>
    <property type="evidence" value="ECO:0007669"/>
    <property type="project" value="UniProtKB-KW"/>
</dbReference>
<organism evidence="1">
    <name type="scientific">Moorella thermoacetica Y72</name>
    <dbReference type="NCBI Taxonomy" id="1325331"/>
    <lineage>
        <taxon>Bacteria</taxon>
        <taxon>Bacillati</taxon>
        <taxon>Bacillota</taxon>
        <taxon>Clostridia</taxon>
        <taxon>Neomoorellales</taxon>
        <taxon>Neomoorellaceae</taxon>
        <taxon>Neomoorella</taxon>
    </lineage>
</organism>
<name>A0A0S6U9W1_NEOTH</name>